<feature type="compositionally biased region" description="Basic residues" evidence="1">
    <location>
        <begin position="234"/>
        <end position="244"/>
    </location>
</feature>
<dbReference type="AlphaFoldDB" id="A0AA39R252"/>
<evidence type="ECO:0000313" key="3">
    <source>
        <dbReference type="Proteomes" id="UP001166286"/>
    </source>
</evidence>
<dbReference type="Proteomes" id="UP001166286">
    <property type="component" value="Unassembled WGS sequence"/>
</dbReference>
<evidence type="ECO:0000256" key="1">
    <source>
        <dbReference type="SAM" id="MobiDB-lite"/>
    </source>
</evidence>
<feature type="region of interest" description="Disordered" evidence="1">
    <location>
        <begin position="130"/>
        <end position="156"/>
    </location>
</feature>
<keyword evidence="3" id="KW-1185">Reference proteome</keyword>
<name>A0AA39R252_9LECA</name>
<proteinExistence type="predicted"/>
<dbReference type="EMBL" id="JAFEKC020000008">
    <property type="protein sequence ID" value="KAK0513415.1"/>
    <property type="molecule type" value="Genomic_DNA"/>
</dbReference>
<evidence type="ECO:0000313" key="2">
    <source>
        <dbReference type="EMBL" id="KAK0513415.1"/>
    </source>
</evidence>
<protein>
    <recommendedName>
        <fullName evidence="4">BTB domain-containing protein</fullName>
    </recommendedName>
</protein>
<comment type="caution">
    <text evidence="2">The sequence shown here is derived from an EMBL/GenBank/DDBJ whole genome shotgun (WGS) entry which is preliminary data.</text>
</comment>
<feature type="region of interest" description="Disordered" evidence="1">
    <location>
        <begin position="202"/>
        <end position="256"/>
    </location>
</feature>
<gene>
    <name evidence="2" type="ORF">JMJ35_004401</name>
</gene>
<evidence type="ECO:0008006" key="4">
    <source>
        <dbReference type="Google" id="ProtNLM"/>
    </source>
</evidence>
<reference evidence="2" key="1">
    <citation type="submission" date="2023-03" db="EMBL/GenBank/DDBJ databases">
        <title>Complete genome of Cladonia borealis.</title>
        <authorList>
            <person name="Park H."/>
        </authorList>
    </citation>
    <scope>NUCLEOTIDE SEQUENCE</scope>
    <source>
        <strain evidence="2">ANT050790</strain>
    </source>
</reference>
<organism evidence="2 3">
    <name type="scientific">Cladonia borealis</name>
    <dbReference type="NCBI Taxonomy" id="184061"/>
    <lineage>
        <taxon>Eukaryota</taxon>
        <taxon>Fungi</taxon>
        <taxon>Dikarya</taxon>
        <taxon>Ascomycota</taxon>
        <taxon>Pezizomycotina</taxon>
        <taxon>Lecanoromycetes</taxon>
        <taxon>OSLEUM clade</taxon>
        <taxon>Lecanoromycetidae</taxon>
        <taxon>Lecanorales</taxon>
        <taxon>Lecanorineae</taxon>
        <taxon>Cladoniaceae</taxon>
        <taxon>Cladonia</taxon>
    </lineage>
</organism>
<accession>A0AA39R252</accession>
<sequence>MLILNELHPEYEQVSSLSQGCDEMSPLVEDIYTSAPSRFIVDGQSLYIHGQLVSRHSKPLSAKIKARNDFTIIDSVDKDTFARFIEWAYKGYYTAAEHWIDAGSPSLSKFEDSDTCTPEAEPPFSCVEEAPAPAPTGPEPEPELDFGWASFGSKKSKKTGKKTKLVWDEPALEPPLPEECTPVCAPYECAAPAAECAPAECAPEEPTPAEPTTEPELELDDGWGSGGWGSFGSKKSKKTGKKTKLAQPRNSSKESLKESFYARKYEIRQHTITIPPPRPNQEPNENYTPVFLSHTHLYVFARKYDIPTLQTLALENLHMTLESFTLHPERTADIIDLLDYIYSSRELKEGGFEDMREMLKGYIGFEMDVLMKDRAFRGLMKEEGELLDDFVEMVGKRI</sequence>